<dbReference type="PANTHER" id="PTHR42711:SF5">
    <property type="entry name" value="ABC TRANSPORTER ATP-BINDING PROTEIN NATA"/>
    <property type="match status" value="1"/>
</dbReference>
<sequence>MVAIEVEGLRKTFKKGKVVAVDGVSLTIEKGELFGLLGPNGAGKTTLIKCLSTLLIPDGGRIRIFGHDVLKESLKVRRLIGLVTGGERTLYWKLSVFDNLRYFAALYGLYGRKARRRIEEMIEVMDLVEKRDERVERLSTGMRQKVALARALLHDPELLLLDEPTLGLDPQFSRVIRRFIKEELQKKLKKTILLTTHYMEEADELCDRIGFMSQGKIAACATPEELKEKIPHERLLEIKMAGLPDESLIRNIPGVEDVLMIVDNNRTVLRIQSPDPEGILATVLERLRKECRIIGFGLTTPTLEDVFIFLTGEELR</sequence>
<comment type="similarity">
    <text evidence="1">Belongs to the ABC transporter superfamily.</text>
</comment>
<name>A0A660SM10_UNCW3</name>
<evidence type="ECO:0000256" key="3">
    <source>
        <dbReference type="ARBA" id="ARBA00022741"/>
    </source>
</evidence>
<keyword evidence="3" id="KW-0547">Nucleotide-binding</keyword>
<keyword evidence="2" id="KW-0813">Transport</keyword>
<dbReference type="InterPro" id="IPR003439">
    <property type="entry name" value="ABC_transporter-like_ATP-bd"/>
</dbReference>
<keyword evidence="4 6" id="KW-0067">ATP-binding</keyword>
<evidence type="ECO:0000259" key="5">
    <source>
        <dbReference type="PROSITE" id="PS50893"/>
    </source>
</evidence>
<dbReference type="Gene3D" id="3.40.50.300">
    <property type="entry name" value="P-loop containing nucleotide triphosphate hydrolases"/>
    <property type="match status" value="1"/>
</dbReference>
<evidence type="ECO:0000313" key="7">
    <source>
        <dbReference type="Proteomes" id="UP000268469"/>
    </source>
</evidence>
<evidence type="ECO:0000313" key="6">
    <source>
        <dbReference type="EMBL" id="RKX71051.1"/>
    </source>
</evidence>
<proteinExistence type="inferred from homology"/>
<comment type="caution">
    <text evidence="6">The sequence shown here is derived from an EMBL/GenBank/DDBJ whole genome shotgun (WGS) entry which is preliminary data.</text>
</comment>
<reference evidence="6 7" key="1">
    <citation type="submission" date="2018-06" db="EMBL/GenBank/DDBJ databases">
        <title>Extensive metabolic versatility and redundancy in microbially diverse, dynamic hydrothermal sediments.</title>
        <authorList>
            <person name="Dombrowski N."/>
            <person name="Teske A."/>
            <person name="Baker B.J."/>
        </authorList>
    </citation>
    <scope>NUCLEOTIDE SEQUENCE [LARGE SCALE GENOMIC DNA]</scope>
    <source>
        <strain evidence="6">B36_G15</strain>
    </source>
</reference>
<accession>A0A660SM10</accession>
<dbReference type="GO" id="GO:0016887">
    <property type="term" value="F:ATP hydrolysis activity"/>
    <property type="evidence" value="ECO:0007669"/>
    <property type="project" value="InterPro"/>
</dbReference>
<dbReference type="EMBL" id="QNBE01000019">
    <property type="protein sequence ID" value="RKX71051.1"/>
    <property type="molecule type" value="Genomic_DNA"/>
</dbReference>
<dbReference type="InterPro" id="IPR050763">
    <property type="entry name" value="ABC_transporter_ATP-binding"/>
</dbReference>
<dbReference type="Pfam" id="PF13732">
    <property type="entry name" value="DrrA1-3_C"/>
    <property type="match status" value="1"/>
</dbReference>
<dbReference type="InterPro" id="IPR003593">
    <property type="entry name" value="AAA+_ATPase"/>
</dbReference>
<dbReference type="AlphaFoldDB" id="A0A660SM10"/>
<dbReference type="SMART" id="SM00382">
    <property type="entry name" value="AAA"/>
    <property type="match status" value="1"/>
</dbReference>
<feature type="domain" description="ABC transporter" evidence="5">
    <location>
        <begin position="4"/>
        <end position="239"/>
    </location>
</feature>
<organism evidence="6 7">
    <name type="scientific">candidate division WOR-3 bacterium</name>
    <dbReference type="NCBI Taxonomy" id="2052148"/>
    <lineage>
        <taxon>Bacteria</taxon>
        <taxon>Bacteria division WOR-3</taxon>
    </lineage>
</organism>
<dbReference type="Proteomes" id="UP000268469">
    <property type="component" value="Unassembled WGS sequence"/>
</dbReference>
<protein>
    <submittedName>
        <fullName evidence="6">ABC transporter ATP-binding protein</fullName>
    </submittedName>
</protein>
<dbReference type="GO" id="GO:0005524">
    <property type="term" value="F:ATP binding"/>
    <property type="evidence" value="ECO:0007669"/>
    <property type="project" value="UniProtKB-KW"/>
</dbReference>
<dbReference type="SUPFAM" id="SSF52540">
    <property type="entry name" value="P-loop containing nucleoside triphosphate hydrolases"/>
    <property type="match status" value="1"/>
</dbReference>
<gene>
    <name evidence="6" type="ORF">DRP53_02935</name>
</gene>
<dbReference type="PROSITE" id="PS50893">
    <property type="entry name" value="ABC_TRANSPORTER_2"/>
    <property type="match status" value="1"/>
</dbReference>
<evidence type="ECO:0000256" key="4">
    <source>
        <dbReference type="ARBA" id="ARBA00022840"/>
    </source>
</evidence>
<dbReference type="Pfam" id="PF00005">
    <property type="entry name" value="ABC_tran"/>
    <property type="match status" value="1"/>
</dbReference>
<evidence type="ECO:0000256" key="1">
    <source>
        <dbReference type="ARBA" id="ARBA00005417"/>
    </source>
</evidence>
<dbReference type="InterPro" id="IPR027417">
    <property type="entry name" value="P-loop_NTPase"/>
</dbReference>
<evidence type="ECO:0000256" key="2">
    <source>
        <dbReference type="ARBA" id="ARBA00022448"/>
    </source>
</evidence>
<dbReference type="PANTHER" id="PTHR42711">
    <property type="entry name" value="ABC TRANSPORTER ATP-BINDING PROTEIN"/>
    <property type="match status" value="1"/>
</dbReference>
<dbReference type="InterPro" id="IPR025302">
    <property type="entry name" value="DrrA1/2-like_C"/>
</dbReference>